<protein>
    <submittedName>
        <fullName evidence="1">Uncharacterized protein</fullName>
    </submittedName>
</protein>
<dbReference type="AlphaFoldDB" id="A0A645HSJ1"/>
<organism evidence="1">
    <name type="scientific">bioreactor metagenome</name>
    <dbReference type="NCBI Taxonomy" id="1076179"/>
    <lineage>
        <taxon>unclassified sequences</taxon>
        <taxon>metagenomes</taxon>
        <taxon>ecological metagenomes</taxon>
    </lineage>
</organism>
<gene>
    <name evidence="1" type="ORF">SDC9_189571</name>
</gene>
<dbReference type="EMBL" id="VSSQ01099436">
    <property type="protein sequence ID" value="MPN42015.1"/>
    <property type="molecule type" value="Genomic_DNA"/>
</dbReference>
<evidence type="ECO:0000313" key="1">
    <source>
        <dbReference type="EMBL" id="MPN42015.1"/>
    </source>
</evidence>
<accession>A0A645HSJ1</accession>
<proteinExistence type="predicted"/>
<sequence>MRMQLIQPMAKKFQFGLLIMYLLLMEQVRSWQFLRMMSVTMNLLKRLIYQSNQLLKVAIFQKQHIQKMAHISILSF</sequence>
<reference evidence="1" key="1">
    <citation type="submission" date="2019-08" db="EMBL/GenBank/DDBJ databases">
        <authorList>
            <person name="Kucharzyk K."/>
            <person name="Murdoch R.W."/>
            <person name="Higgins S."/>
            <person name="Loffler F."/>
        </authorList>
    </citation>
    <scope>NUCLEOTIDE SEQUENCE</scope>
</reference>
<comment type="caution">
    <text evidence="1">The sequence shown here is derived from an EMBL/GenBank/DDBJ whole genome shotgun (WGS) entry which is preliminary data.</text>
</comment>
<name>A0A645HSJ1_9ZZZZ</name>